<name>A0A6A6C3B2_ZASCE</name>
<keyword evidence="4" id="KW-1185">Reference proteome</keyword>
<dbReference type="SUPFAM" id="SSF51695">
    <property type="entry name" value="PLC-like phosphodiesterases"/>
    <property type="match status" value="1"/>
</dbReference>
<dbReference type="Proteomes" id="UP000799537">
    <property type="component" value="Unassembled WGS sequence"/>
</dbReference>
<dbReference type="GeneID" id="54567325"/>
<feature type="signal peptide" evidence="2">
    <location>
        <begin position="1"/>
        <end position="18"/>
    </location>
</feature>
<dbReference type="RefSeq" id="XP_033662483.1">
    <property type="nucleotide sequence ID" value="XM_033814053.1"/>
</dbReference>
<dbReference type="Pfam" id="PF26146">
    <property type="entry name" value="PI-PLC_X"/>
    <property type="match status" value="1"/>
</dbReference>
<accession>A0A6A6C3B2</accession>
<keyword evidence="2" id="KW-0732">Signal</keyword>
<evidence type="ECO:0000313" key="4">
    <source>
        <dbReference type="Proteomes" id="UP000799537"/>
    </source>
</evidence>
<evidence type="ECO:0000256" key="1">
    <source>
        <dbReference type="SAM" id="MobiDB-lite"/>
    </source>
</evidence>
<dbReference type="PANTHER" id="PTHR13593">
    <property type="match status" value="1"/>
</dbReference>
<evidence type="ECO:0008006" key="5">
    <source>
        <dbReference type="Google" id="ProtNLM"/>
    </source>
</evidence>
<sequence>MLSSAPWLLCLAAVGAIAQDDSSSSSSSSSGSTSSGSRSSTTSSSSSSSTTSYENGDGQTSLSFTNSWSTITGDIPTAAFTGSEFTYISPTGQSTVQTLTTTLTTNGTVETVTSTSTNTQNSQITATTRSVSLTEIGGISSNATASSTRNETASSTSSSARPTNTLPCNGFPEFCNRKYSNITQVVAHNSAFVVKNNAASNQALAIQDQLNDGVRMLQGEVHWENNTLWNCHTSCDLLNAGTWQSELEIAKDWLDANPYEVLSFLIVNSDFTTVENFVPAITNAGLLPYVYEPQYVPQYRDQWPTLGEMILKGQRMVFFMDYNANQTSVPYVLDEFTHIWETPFSPTNQSFPCTQQRPPNLSEEDARERYMYLANQNLNTQVDLSSIGIDTGSTDLLIPNTAELNVTNGLDNQYGRAGATLDNCTADWGRPPNFLLVDYYNIGSPMAGSIFHVAAAANNVTYTLDCCGKDQSAAPVLQASFVGLAVALIVTAFLAW</sequence>
<dbReference type="GO" id="GO:0006629">
    <property type="term" value="P:lipid metabolic process"/>
    <property type="evidence" value="ECO:0007669"/>
    <property type="project" value="InterPro"/>
</dbReference>
<dbReference type="GO" id="GO:0008081">
    <property type="term" value="F:phosphoric diester hydrolase activity"/>
    <property type="evidence" value="ECO:0007669"/>
    <property type="project" value="InterPro"/>
</dbReference>
<evidence type="ECO:0000256" key="2">
    <source>
        <dbReference type="SAM" id="SignalP"/>
    </source>
</evidence>
<dbReference type="InterPro" id="IPR051057">
    <property type="entry name" value="PI-PLC_domain"/>
</dbReference>
<dbReference type="EMBL" id="ML993618">
    <property type="protein sequence ID" value="KAF2161594.1"/>
    <property type="molecule type" value="Genomic_DNA"/>
</dbReference>
<feature type="region of interest" description="Disordered" evidence="1">
    <location>
        <begin position="18"/>
        <end position="59"/>
    </location>
</feature>
<evidence type="ECO:0000313" key="3">
    <source>
        <dbReference type="EMBL" id="KAF2161594.1"/>
    </source>
</evidence>
<dbReference type="OrthoDB" id="7984201at2759"/>
<feature type="chain" id="PRO_5025392377" description="PLC-like phosphodiesterase" evidence="2">
    <location>
        <begin position="19"/>
        <end position="496"/>
    </location>
</feature>
<dbReference type="Gene3D" id="3.20.20.190">
    <property type="entry name" value="Phosphatidylinositol (PI) phosphodiesterase"/>
    <property type="match status" value="1"/>
</dbReference>
<feature type="region of interest" description="Disordered" evidence="1">
    <location>
        <begin position="139"/>
        <end position="164"/>
    </location>
</feature>
<dbReference type="PANTHER" id="PTHR13593:SF140">
    <property type="entry name" value="PLC-LIKE PHOSPHODIESTERASE"/>
    <property type="match status" value="1"/>
</dbReference>
<gene>
    <name evidence="3" type="ORF">M409DRAFT_58987</name>
</gene>
<organism evidence="3 4">
    <name type="scientific">Zasmidium cellare ATCC 36951</name>
    <dbReference type="NCBI Taxonomy" id="1080233"/>
    <lineage>
        <taxon>Eukaryota</taxon>
        <taxon>Fungi</taxon>
        <taxon>Dikarya</taxon>
        <taxon>Ascomycota</taxon>
        <taxon>Pezizomycotina</taxon>
        <taxon>Dothideomycetes</taxon>
        <taxon>Dothideomycetidae</taxon>
        <taxon>Mycosphaerellales</taxon>
        <taxon>Mycosphaerellaceae</taxon>
        <taxon>Zasmidium</taxon>
    </lineage>
</organism>
<dbReference type="InterPro" id="IPR017946">
    <property type="entry name" value="PLC-like_Pdiesterase_TIM-brl"/>
</dbReference>
<dbReference type="AlphaFoldDB" id="A0A6A6C3B2"/>
<protein>
    <recommendedName>
        <fullName evidence="5">PLC-like phosphodiesterase</fullName>
    </recommendedName>
</protein>
<feature type="compositionally biased region" description="Low complexity" evidence="1">
    <location>
        <begin position="22"/>
        <end position="52"/>
    </location>
</feature>
<feature type="compositionally biased region" description="Low complexity" evidence="1">
    <location>
        <begin position="140"/>
        <end position="164"/>
    </location>
</feature>
<proteinExistence type="predicted"/>
<reference evidence="3" key="1">
    <citation type="journal article" date="2020" name="Stud. Mycol.">
        <title>101 Dothideomycetes genomes: a test case for predicting lifestyles and emergence of pathogens.</title>
        <authorList>
            <person name="Haridas S."/>
            <person name="Albert R."/>
            <person name="Binder M."/>
            <person name="Bloem J."/>
            <person name="Labutti K."/>
            <person name="Salamov A."/>
            <person name="Andreopoulos B."/>
            <person name="Baker S."/>
            <person name="Barry K."/>
            <person name="Bills G."/>
            <person name="Bluhm B."/>
            <person name="Cannon C."/>
            <person name="Castanera R."/>
            <person name="Culley D."/>
            <person name="Daum C."/>
            <person name="Ezra D."/>
            <person name="Gonzalez J."/>
            <person name="Henrissat B."/>
            <person name="Kuo A."/>
            <person name="Liang C."/>
            <person name="Lipzen A."/>
            <person name="Lutzoni F."/>
            <person name="Magnuson J."/>
            <person name="Mondo S."/>
            <person name="Nolan M."/>
            <person name="Ohm R."/>
            <person name="Pangilinan J."/>
            <person name="Park H.-J."/>
            <person name="Ramirez L."/>
            <person name="Alfaro M."/>
            <person name="Sun H."/>
            <person name="Tritt A."/>
            <person name="Yoshinaga Y."/>
            <person name="Zwiers L.-H."/>
            <person name="Turgeon B."/>
            <person name="Goodwin S."/>
            <person name="Spatafora J."/>
            <person name="Crous P."/>
            <person name="Grigoriev I."/>
        </authorList>
    </citation>
    <scope>NUCLEOTIDE SEQUENCE</scope>
    <source>
        <strain evidence="3">ATCC 36951</strain>
    </source>
</reference>